<feature type="binding site" evidence="3">
    <location>
        <position position="45"/>
    </location>
    <ligand>
        <name>Zn(2+)</name>
        <dbReference type="ChEBI" id="CHEBI:29105"/>
    </ligand>
</feature>
<comment type="subunit">
    <text evidence="3">Interacts with GyrB.</text>
</comment>
<feature type="binding site" evidence="3">
    <location>
        <position position="29"/>
    </location>
    <ligand>
        <name>Zn(2+)</name>
        <dbReference type="ChEBI" id="CHEBI:29105"/>
    </ligand>
</feature>
<dbReference type="RefSeq" id="WP_275823495.1">
    <property type="nucleotide sequence ID" value="NZ_JARHUD010000007.1"/>
</dbReference>
<keyword evidence="2 3" id="KW-0862">Zinc</keyword>
<comment type="similarity">
    <text evidence="3">Belongs to the DNA gyrase inhibitor YacG family.</text>
</comment>
<evidence type="ECO:0000256" key="2">
    <source>
        <dbReference type="ARBA" id="ARBA00022833"/>
    </source>
</evidence>
<dbReference type="EMBL" id="JARHUD010000007">
    <property type="protein sequence ID" value="MDF2096743.1"/>
    <property type="molecule type" value="Genomic_DNA"/>
</dbReference>
<keyword evidence="6" id="KW-1185">Reference proteome</keyword>
<evidence type="ECO:0000256" key="3">
    <source>
        <dbReference type="HAMAP-Rule" id="MF_00649"/>
    </source>
</evidence>
<reference evidence="5 6" key="1">
    <citation type="submission" date="2023-03" db="EMBL/GenBank/DDBJ databases">
        <title>Fodinicurvata sp. CAU 1616 isolated from sea sendiment.</title>
        <authorList>
            <person name="Kim W."/>
        </authorList>
    </citation>
    <scope>NUCLEOTIDE SEQUENCE [LARGE SCALE GENOMIC DNA]</scope>
    <source>
        <strain evidence="5 6">CAU 1616</strain>
    </source>
</reference>
<dbReference type="Pfam" id="PF03884">
    <property type="entry name" value="YacG"/>
    <property type="match status" value="1"/>
</dbReference>
<evidence type="ECO:0000313" key="6">
    <source>
        <dbReference type="Proteomes" id="UP001215503"/>
    </source>
</evidence>
<evidence type="ECO:0000256" key="1">
    <source>
        <dbReference type="ARBA" id="ARBA00022723"/>
    </source>
</evidence>
<feature type="compositionally biased region" description="Acidic residues" evidence="4">
    <location>
        <begin position="64"/>
        <end position="80"/>
    </location>
</feature>
<dbReference type="HAMAP" id="MF_00649">
    <property type="entry name" value="DNA_gyrase_inhibitor_YacG"/>
    <property type="match status" value="1"/>
</dbReference>
<accession>A0ABT5YP67</accession>
<dbReference type="InterPro" id="IPR013088">
    <property type="entry name" value="Znf_NHR/GATA"/>
</dbReference>
<keyword evidence="1 3" id="KW-0479">Metal-binding</keyword>
<dbReference type="PANTHER" id="PTHR36150">
    <property type="entry name" value="DNA GYRASE INHIBITOR YACG"/>
    <property type="match status" value="1"/>
</dbReference>
<gene>
    <name evidence="3 5" type="primary">yacG</name>
    <name evidence="5" type="ORF">P2G67_12220</name>
</gene>
<dbReference type="PANTHER" id="PTHR36150:SF1">
    <property type="entry name" value="DNA GYRASE INHIBITOR YACG"/>
    <property type="match status" value="1"/>
</dbReference>
<protein>
    <recommendedName>
        <fullName evidence="3">DNA gyrase inhibitor YacG</fullName>
    </recommendedName>
</protein>
<dbReference type="Gene3D" id="3.30.50.10">
    <property type="entry name" value="Erythroid Transcription Factor GATA-1, subunit A"/>
    <property type="match status" value="1"/>
</dbReference>
<dbReference type="InterPro" id="IPR005584">
    <property type="entry name" value="DNA_gyrase_inhibitor_YacG"/>
</dbReference>
<feature type="binding site" evidence="3">
    <location>
        <position position="26"/>
    </location>
    <ligand>
        <name>Zn(2+)</name>
        <dbReference type="ChEBI" id="CHEBI:29105"/>
    </ligand>
</feature>
<feature type="region of interest" description="Disordered" evidence="4">
    <location>
        <begin position="61"/>
        <end position="80"/>
    </location>
</feature>
<comment type="cofactor">
    <cofactor evidence="3">
        <name>Zn(2+)</name>
        <dbReference type="ChEBI" id="CHEBI:29105"/>
    </cofactor>
    <text evidence="3">Binds 1 zinc ion.</text>
</comment>
<comment type="caution">
    <text evidence="5">The sequence shown here is derived from an EMBL/GenBank/DDBJ whole genome shotgun (WGS) entry which is preliminary data.</text>
</comment>
<dbReference type="SUPFAM" id="SSF57716">
    <property type="entry name" value="Glucocorticoid receptor-like (DNA-binding domain)"/>
    <property type="match status" value="1"/>
</dbReference>
<proteinExistence type="inferred from homology"/>
<sequence>MSDRILPFPRRHAANRLQNESAGERCPICSKPSVRERRPFCSARCAQIDLGRWLGERYRIPTEDQPESGFFEEDGKEGQS</sequence>
<comment type="function">
    <text evidence="3">Inhibits all the catalytic activities of DNA gyrase by preventing its interaction with DNA. Acts by binding directly to the C-terminal domain of GyrB, which probably disrupts DNA binding by the gyrase.</text>
</comment>
<dbReference type="Proteomes" id="UP001215503">
    <property type="component" value="Unassembled WGS sequence"/>
</dbReference>
<feature type="binding site" evidence="3">
    <location>
        <position position="41"/>
    </location>
    <ligand>
        <name>Zn(2+)</name>
        <dbReference type="ChEBI" id="CHEBI:29105"/>
    </ligand>
</feature>
<name>A0ABT5YP67_9PROT</name>
<evidence type="ECO:0000313" key="5">
    <source>
        <dbReference type="EMBL" id="MDF2096743.1"/>
    </source>
</evidence>
<evidence type="ECO:0000256" key="4">
    <source>
        <dbReference type="SAM" id="MobiDB-lite"/>
    </source>
</evidence>
<organism evidence="5 6">
    <name type="scientific">Aquibaculum arenosum</name>
    <dbReference type="NCBI Taxonomy" id="3032591"/>
    <lineage>
        <taxon>Bacteria</taxon>
        <taxon>Pseudomonadati</taxon>
        <taxon>Pseudomonadota</taxon>
        <taxon>Alphaproteobacteria</taxon>
        <taxon>Rhodospirillales</taxon>
        <taxon>Rhodovibrionaceae</taxon>
        <taxon>Aquibaculum</taxon>
    </lineage>
</organism>